<evidence type="ECO:0000313" key="2">
    <source>
        <dbReference type="EMBL" id="MCE3050609.1"/>
    </source>
</evidence>
<dbReference type="EMBL" id="JACEIK010007742">
    <property type="protein sequence ID" value="MCE3050609.1"/>
    <property type="molecule type" value="Genomic_DNA"/>
</dbReference>
<organism evidence="2 3">
    <name type="scientific">Datura stramonium</name>
    <name type="common">Jimsonweed</name>
    <name type="synonym">Common thornapple</name>
    <dbReference type="NCBI Taxonomy" id="4076"/>
    <lineage>
        <taxon>Eukaryota</taxon>
        <taxon>Viridiplantae</taxon>
        <taxon>Streptophyta</taxon>
        <taxon>Embryophyta</taxon>
        <taxon>Tracheophyta</taxon>
        <taxon>Spermatophyta</taxon>
        <taxon>Magnoliopsida</taxon>
        <taxon>eudicotyledons</taxon>
        <taxon>Gunneridae</taxon>
        <taxon>Pentapetalae</taxon>
        <taxon>asterids</taxon>
        <taxon>lamiids</taxon>
        <taxon>Solanales</taxon>
        <taxon>Solanaceae</taxon>
        <taxon>Solanoideae</taxon>
        <taxon>Datureae</taxon>
        <taxon>Datura</taxon>
    </lineage>
</organism>
<evidence type="ECO:0000256" key="1">
    <source>
        <dbReference type="SAM" id="MobiDB-lite"/>
    </source>
</evidence>
<dbReference type="Proteomes" id="UP000823775">
    <property type="component" value="Unassembled WGS sequence"/>
</dbReference>
<keyword evidence="3" id="KW-1185">Reference proteome</keyword>
<reference evidence="2 3" key="1">
    <citation type="journal article" date="2021" name="BMC Genomics">
        <title>Datura genome reveals duplications of psychoactive alkaloid biosynthetic genes and high mutation rate following tissue culture.</title>
        <authorList>
            <person name="Rajewski A."/>
            <person name="Carter-House D."/>
            <person name="Stajich J."/>
            <person name="Litt A."/>
        </authorList>
    </citation>
    <scope>NUCLEOTIDE SEQUENCE [LARGE SCALE GENOMIC DNA]</scope>
    <source>
        <strain evidence="2">AR-01</strain>
    </source>
</reference>
<evidence type="ECO:0000313" key="3">
    <source>
        <dbReference type="Proteomes" id="UP000823775"/>
    </source>
</evidence>
<proteinExistence type="predicted"/>
<accession>A0ABS8WKT5</accession>
<feature type="compositionally biased region" description="Basic and acidic residues" evidence="1">
    <location>
        <begin position="122"/>
        <end position="131"/>
    </location>
</feature>
<gene>
    <name evidence="2" type="ORF">HAX54_047666</name>
</gene>
<comment type="caution">
    <text evidence="2">The sequence shown here is derived from an EMBL/GenBank/DDBJ whole genome shotgun (WGS) entry which is preliminary data.</text>
</comment>
<sequence>TVKADSVITLATKTDKDAPVLKRENPTPPDFLNIAQSDKMLESRLVRLAKAIPSMIQLAIKTALQPAKDKLTSLCSTVEVLESEVGTFRKEVSALSAPPSTGHPTPREPAAMPMHPEAPRSPPDDWLGHDRDSEIVSDEETYHSRPSPPTIRSVYDVDPSWAPGIVATMSYHELRTLPDNWVVPGRERLVALPPDPLQPMAKETASWHFMSRLDSTPWMDMVLGVRSNPKSTYGLS</sequence>
<name>A0ABS8WKT5_DATST</name>
<feature type="non-terminal residue" evidence="2">
    <location>
        <position position="1"/>
    </location>
</feature>
<feature type="region of interest" description="Disordered" evidence="1">
    <location>
        <begin position="92"/>
        <end position="131"/>
    </location>
</feature>
<protein>
    <submittedName>
        <fullName evidence="2">Uncharacterized protein</fullName>
    </submittedName>
</protein>